<evidence type="ECO:0008006" key="4">
    <source>
        <dbReference type="Google" id="ProtNLM"/>
    </source>
</evidence>
<evidence type="ECO:0000313" key="2">
    <source>
        <dbReference type="EMBL" id="QGU88080.1"/>
    </source>
</evidence>
<reference evidence="2 3" key="1">
    <citation type="submission" date="2019-12" db="EMBL/GenBank/DDBJ databases">
        <title>Erwinia sp. nov., isolated from droppings of birds in the Qinghai-Tiebt plateau of China.</title>
        <authorList>
            <person name="Ge Y."/>
        </authorList>
    </citation>
    <scope>NUCLEOTIDE SEQUENCE [LARGE SCALE GENOMIC DNA]</scope>
    <source>
        <strain evidence="2 3">J780</strain>
    </source>
</reference>
<keyword evidence="1" id="KW-0732">Signal</keyword>
<gene>
    <name evidence="2" type="ORF">GN242_12955</name>
</gene>
<evidence type="ECO:0000256" key="1">
    <source>
        <dbReference type="SAM" id="SignalP"/>
    </source>
</evidence>
<dbReference type="PROSITE" id="PS51257">
    <property type="entry name" value="PROKAR_LIPOPROTEIN"/>
    <property type="match status" value="1"/>
</dbReference>
<feature type="signal peptide" evidence="1">
    <location>
        <begin position="1"/>
        <end position="22"/>
    </location>
</feature>
<evidence type="ECO:0000313" key="3">
    <source>
        <dbReference type="Proteomes" id="UP000424752"/>
    </source>
</evidence>
<dbReference type="Proteomes" id="UP000424752">
    <property type="component" value="Chromosome"/>
</dbReference>
<dbReference type="AlphaFoldDB" id="A0A6I6F2I6"/>
<dbReference type="RefSeq" id="WP_156287616.1">
    <property type="nucleotide sequence ID" value="NZ_CP046509.1"/>
</dbReference>
<organism evidence="2 3">
    <name type="scientific">Erwinia sorbitola</name>
    <dbReference type="NCBI Taxonomy" id="2681984"/>
    <lineage>
        <taxon>Bacteria</taxon>
        <taxon>Pseudomonadati</taxon>
        <taxon>Pseudomonadota</taxon>
        <taxon>Gammaproteobacteria</taxon>
        <taxon>Enterobacterales</taxon>
        <taxon>Erwiniaceae</taxon>
        <taxon>Erwinia</taxon>
    </lineage>
</organism>
<protein>
    <recommendedName>
        <fullName evidence="4">Lipoprotein</fullName>
    </recommendedName>
</protein>
<accession>A0A6I6F2I6</accession>
<feature type="chain" id="PRO_5026113304" description="Lipoprotein" evidence="1">
    <location>
        <begin position="23"/>
        <end position="128"/>
    </location>
</feature>
<name>A0A6I6F2I6_9GAMM</name>
<dbReference type="EMBL" id="CP046509">
    <property type="protein sequence ID" value="QGU88080.1"/>
    <property type="molecule type" value="Genomic_DNA"/>
</dbReference>
<proteinExistence type="predicted"/>
<sequence length="128" mass="14431">MKKLRLLPVLLCALALAGCARTEPVKNINQTLGISYSDSQLKSAILDAGRARQWIMQPQQPGVINGHIIQRDHSADIRITYGANHYSINYIGSNNLMARKGEIHRNYNRWVNNLDKDIQLRLASLPVQ</sequence>
<dbReference type="KEGG" id="erwi:GN242_12955"/>